<dbReference type="EMBL" id="LSZO01000130">
    <property type="protein sequence ID" value="KXU38491.1"/>
    <property type="molecule type" value="Genomic_DNA"/>
</dbReference>
<evidence type="ECO:0000259" key="11">
    <source>
        <dbReference type="Pfam" id="PF00593"/>
    </source>
</evidence>
<keyword evidence="6 10" id="KW-0798">TonB box</keyword>
<dbReference type="InterPro" id="IPR000531">
    <property type="entry name" value="Beta-barrel_TonB"/>
</dbReference>
<keyword evidence="13" id="KW-0675">Receptor</keyword>
<keyword evidence="14" id="KW-1185">Reference proteome</keyword>
<keyword evidence="3 9" id="KW-0813">Transport</keyword>
<dbReference type="Pfam" id="PF00593">
    <property type="entry name" value="TonB_dep_Rec_b-barrel"/>
    <property type="match status" value="1"/>
</dbReference>
<evidence type="ECO:0000256" key="1">
    <source>
        <dbReference type="ARBA" id="ARBA00004571"/>
    </source>
</evidence>
<dbReference type="Pfam" id="PF07715">
    <property type="entry name" value="Plug"/>
    <property type="match status" value="1"/>
</dbReference>
<evidence type="ECO:0000256" key="3">
    <source>
        <dbReference type="ARBA" id="ARBA00022448"/>
    </source>
</evidence>
<dbReference type="PANTHER" id="PTHR30069">
    <property type="entry name" value="TONB-DEPENDENT OUTER MEMBRANE RECEPTOR"/>
    <property type="match status" value="1"/>
</dbReference>
<keyword evidence="5 9" id="KW-0812">Transmembrane</keyword>
<evidence type="ECO:0000313" key="13">
    <source>
        <dbReference type="EMBL" id="KXU38491.1"/>
    </source>
</evidence>
<evidence type="ECO:0000256" key="6">
    <source>
        <dbReference type="ARBA" id="ARBA00023077"/>
    </source>
</evidence>
<dbReference type="GO" id="GO:0009279">
    <property type="term" value="C:cell outer membrane"/>
    <property type="evidence" value="ECO:0007669"/>
    <property type="project" value="UniProtKB-SubCell"/>
</dbReference>
<keyword evidence="4 9" id="KW-1134">Transmembrane beta strand</keyword>
<comment type="subcellular location">
    <subcellularLocation>
        <location evidence="1 9">Cell outer membrane</location>
        <topology evidence="1 9">Multi-pass membrane protein</topology>
    </subcellularLocation>
</comment>
<dbReference type="AlphaFoldDB" id="A0A139SVN1"/>
<reference evidence="13 14" key="1">
    <citation type="submission" date="2016-02" db="EMBL/GenBank/DDBJ databases">
        <authorList>
            <person name="Wen L."/>
            <person name="He K."/>
            <person name="Yang H."/>
        </authorList>
    </citation>
    <scope>NUCLEOTIDE SEQUENCE [LARGE SCALE GENOMIC DNA]</scope>
    <source>
        <strain evidence="13 14">CV58</strain>
    </source>
</reference>
<evidence type="ECO:0000256" key="2">
    <source>
        <dbReference type="ARBA" id="ARBA00009810"/>
    </source>
</evidence>
<feature type="domain" description="TonB-dependent receptor plug" evidence="12">
    <location>
        <begin position="84"/>
        <end position="183"/>
    </location>
</feature>
<dbReference type="InterPro" id="IPR012910">
    <property type="entry name" value="Plug_dom"/>
</dbReference>
<dbReference type="SUPFAM" id="SSF56935">
    <property type="entry name" value="Porins"/>
    <property type="match status" value="1"/>
</dbReference>
<keyword evidence="7 9" id="KW-0472">Membrane</keyword>
<gene>
    <name evidence="13" type="ORF">AXE65_13040</name>
</gene>
<evidence type="ECO:0000256" key="10">
    <source>
        <dbReference type="RuleBase" id="RU003357"/>
    </source>
</evidence>
<evidence type="ECO:0000256" key="9">
    <source>
        <dbReference type="PROSITE-ProRule" id="PRU01360"/>
    </source>
</evidence>
<dbReference type="InterPro" id="IPR036942">
    <property type="entry name" value="Beta-barrel_TonB_sf"/>
</dbReference>
<evidence type="ECO:0000256" key="5">
    <source>
        <dbReference type="ARBA" id="ARBA00022692"/>
    </source>
</evidence>
<dbReference type="Gene3D" id="2.170.130.10">
    <property type="entry name" value="TonB-dependent receptor, plug domain"/>
    <property type="match status" value="1"/>
</dbReference>
<organism evidence="13 14">
    <name type="scientific">Ventosimonas gracilis</name>
    <dbReference type="NCBI Taxonomy" id="1680762"/>
    <lineage>
        <taxon>Bacteria</taxon>
        <taxon>Pseudomonadati</taxon>
        <taxon>Pseudomonadota</taxon>
        <taxon>Gammaproteobacteria</taxon>
        <taxon>Pseudomonadales</taxon>
        <taxon>Ventosimonadaceae</taxon>
        <taxon>Ventosimonas</taxon>
    </lineage>
</organism>
<dbReference type="GO" id="GO:0044718">
    <property type="term" value="P:siderophore transmembrane transport"/>
    <property type="evidence" value="ECO:0007669"/>
    <property type="project" value="TreeGrafter"/>
</dbReference>
<sequence>MLPQSIEPPAAHPLKPLVLCVLLALACGGDYVQAQSTVQDEDDPASTSANVTELDIIEVTGQYETRDEAGRNDVFAKDVSNVYMGKEEIERYKGTSVGDLFKGLNGVYSGDSRNSGAVDPNIRGLQGGGRIPLTVDGTEQSTSVWMSLAGVANRNYLDPNMISSIMVEKGPSMTRGVRTGIGGSVQVKTLEVDDIVRPGETFGFELKTETATNAVKPDESSFSNFGKDYRDIPGAYRIGYGVSLPFGRGSDMTPRKGSSGKDLDFNDTAWRVAIANKHEHFDLLGAYSYRKRGNYFSGKGGSQGYETDAWRDDLLANLDTNTVLEVERLPTQYVANYFLPGQEVTNTSSELESILLKGSVRLPGNQSLDLSYMRTDHLFGESIPFIISYAVRNSENINGIDAVQAQFPYSNVKQNTYNLGYAWKPEGSRWIDISAGIWVTQSDAWRHQNGDATFGLPTVDTRDSAWDDYVKCHARSNQAPSSAYCAAVPTEPPDKQPNTNGRYNIVPRALQITSDDRLGVNVSNKFKLHSTLDLTVSGDFTREKLKQWNGSEAAGNDRTEGTSGIHYYAPRAGTREQYNFAFNFNWTATSWLQLSAGYRYSDYWAHDDKTAEQRKHRVDGYQVYTPLAYRRFTYKEIMSDADAADFDDRQRSFYDDEIDWYVNYEPDMLADFLAEFPTADDYVNDGKINGVRYQTSDKEILVPYTGNHKGFAANNPFLNGTIDLNEMVATTQSPDGVAKKYGDSFGHTYVSGAPPPNPWQAPEKIRGHAWAPQFGATAFLTDNIRVYARYAQFSRFPSIFESTQMVRGALGSPLRGSAASRPERAYNWEVGYAHDLTRYFPGLNYTDFRINYFNSTIRDYMDRDYNFNIVHFDKKKLSGIEVQTRIDSGRYFAGFGGSYRLEQKMCDKDYASFIDPIYNRTPACVDGGFPGTFAHTSLQPKYSLDLDFGARLLDRKLEVGSRMTYHSAYENKSERNMSGMSRVLNRPYSWNPIWVFDAYAVYRVHDHLSIDLGITNITNRYYIDPLARVSQPAPGRAIRMGLTARF</sequence>
<name>A0A139SVN1_9GAMM</name>
<dbReference type="InterPro" id="IPR039426">
    <property type="entry name" value="TonB-dep_rcpt-like"/>
</dbReference>
<proteinExistence type="inferred from homology"/>
<dbReference type="Gene3D" id="2.40.170.20">
    <property type="entry name" value="TonB-dependent receptor, beta-barrel domain"/>
    <property type="match status" value="2"/>
</dbReference>
<comment type="caution">
    <text evidence="13">The sequence shown here is derived from an EMBL/GenBank/DDBJ whole genome shotgun (WGS) entry which is preliminary data.</text>
</comment>
<evidence type="ECO:0000256" key="8">
    <source>
        <dbReference type="ARBA" id="ARBA00023237"/>
    </source>
</evidence>
<evidence type="ECO:0000313" key="14">
    <source>
        <dbReference type="Proteomes" id="UP000072660"/>
    </source>
</evidence>
<evidence type="ECO:0000256" key="4">
    <source>
        <dbReference type="ARBA" id="ARBA00022452"/>
    </source>
</evidence>
<dbReference type="OrthoDB" id="6046653at2"/>
<evidence type="ECO:0000256" key="7">
    <source>
        <dbReference type="ARBA" id="ARBA00023136"/>
    </source>
</evidence>
<dbReference type="InterPro" id="IPR037066">
    <property type="entry name" value="Plug_dom_sf"/>
</dbReference>
<dbReference type="RefSeq" id="WP_068389361.1">
    <property type="nucleotide sequence ID" value="NZ_LSZO01000130.1"/>
</dbReference>
<feature type="domain" description="TonB-dependent receptor-like beta-barrel" evidence="11">
    <location>
        <begin position="717"/>
        <end position="1017"/>
    </location>
</feature>
<accession>A0A139SVN1</accession>
<evidence type="ECO:0000259" key="12">
    <source>
        <dbReference type="Pfam" id="PF07715"/>
    </source>
</evidence>
<comment type="similarity">
    <text evidence="2 9 10">Belongs to the TonB-dependent receptor family.</text>
</comment>
<keyword evidence="8 9" id="KW-0998">Cell outer membrane</keyword>
<protein>
    <submittedName>
        <fullName evidence="13">Receptor</fullName>
    </submittedName>
</protein>
<dbReference type="Proteomes" id="UP000072660">
    <property type="component" value="Unassembled WGS sequence"/>
</dbReference>
<dbReference type="GO" id="GO:0015344">
    <property type="term" value="F:siderophore uptake transmembrane transporter activity"/>
    <property type="evidence" value="ECO:0007669"/>
    <property type="project" value="TreeGrafter"/>
</dbReference>
<dbReference type="PANTHER" id="PTHR30069:SF41">
    <property type="entry name" value="HEME_HEMOPEXIN UTILIZATION PROTEIN C"/>
    <property type="match status" value="1"/>
</dbReference>
<dbReference type="PROSITE" id="PS52016">
    <property type="entry name" value="TONB_DEPENDENT_REC_3"/>
    <property type="match status" value="1"/>
</dbReference>